<name>A0ACC0V0C1_9HYPO</name>
<gene>
    <name evidence="1" type="ORF">N3K66_006272</name>
</gene>
<accession>A0ACC0V0C1</accession>
<evidence type="ECO:0000313" key="2">
    <source>
        <dbReference type="Proteomes" id="UP001163324"/>
    </source>
</evidence>
<dbReference type="Proteomes" id="UP001163324">
    <property type="component" value="Chromosome 5"/>
</dbReference>
<evidence type="ECO:0000313" key="1">
    <source>
        <dbReference type="EMBL" id="KAI9899811.1"/>
    </source>
</evidence>
<organism evidence="1 2">
    <name type="scientific">Trichothecium roseum</name>
    <dbReference type="NCBI Taxonomy" id="47278"/>
    <lineage>
        <taxon>Eukaryota</taxon>
        <taxon>Fungi</taxon>
        <taxon>Dikarya</taxon>
        <taxon>Ascomycota</taxon>
        <taxon>Pezizomycotina</taxon>
        <taxon>Sordariomycetes</taxon>
        <taxon>Hypocreomycetidae</taxon>
        <taxon>Hypocreales</taxon>
        <taxon>Hypocreales incertae sedis</taxon>
        <taxon>Trichothecium</taxon>
    </lineage>
</organism>
<protein>
    <submittedName>
        <fullName evidence="1">Uncharacterized protein</fullName>
    </submittedName>
</protein>
<sequence>MAPVSNEPAFPWPYIAFSPQPTGTTRDAPTLVARQSAETVTVVSDSDNGGGHYLSGGAIAGIVLGSIAGTLLLLWLIRSCFNLGAPPRERKSWYSGVDPEKGHHHGRHHHHHHGGRHHHRRRSRSSSTISTPPPVVVQSSRSRSRRGRPAYVYTN</sequence>
<comment type="caution">
    <text evidence="1">The sequence shown here is derived from an EMBL/GenBank/DDBJ whole genome shotgun (WGS) entry which is preliminary data.</text>
</comment>
<keyword evidence="2" id="KW-1185">Reference proteome</keyword>
<proteinExistence type="predicted"/>
<reference evidence="1" key="1">
    <citation type="submission" date="2022-10" db="EMBL/GenBank/DDBJ databases">
        <title>Complete Genome of Trichothecium roseum strain YXFP-22015, a Plant Pathogen Isolated from Citrus.</title>
        <authorList>
            <person name="Wang Y."/>
            <person name="Zhu L."/>
        </authorList>
    </citation>
    <scope>NUCLEOTIDE SEQUENCE</scope>
    <source>
        <strain evidence="1">YXFP-22015</strain>
    </source>
</reference>
<dbReference type="EMBL" id="CM047944">
    <property type="protein sequence ID" value="KAI9899811.1"/>
    <property type="molecule type" value="Genomic_DNA"/>
</dbReference>